<accession>A0A2P5BN15</accession>
<evidence type="ECO:0000313" key="1">
    <source>
        <dbReference type="EMBL" id="PON50189.1"/>
    </source>
</evidence>
<gene>
    <name evidence="1" type="ORF">PanWU01x14_225020</name>
</gene>
<dbReference type="AlphaFoldDB" id="A0A2P5BN15"/>
<sequence>MEGLVPGHVDERVVVHGVDLSLDHLRRGPDHLDLRAQPLGRGPEGVAVLLGLLERVQLVDLLGRLDDGAPFQDVLHYGGGLDLARVVLELVGQVVRELGLPEHGFGEDGGHDLGEYGQEVGLEEDHGGQARTHGGAVH</sequence>
<comment type="caution">
    <text evidence="1">The sequence shown here is derived from an EMBL/GenBank/DDBJ whole genome shotgun (WGS) entry which is preliminary data.</text>
</comment>
<proteinExistence type="predicted"/>
<organism evidence="1 2">
    <name type="scientific">Parasponia andersonii</name>
    <name type="common">Sponia andersonii</name>
    <dbReference type="NCBI Taxonomy" id="3476"/>
    <lineage>
        <taxon>Eukaryota</taxon>
        <taxon>Viridiplantae</taxon>
        <taxon>Streptophyta</taxon>
        <taxon>Embryophyta</taxon>
        <taxon>Tracheophyta</taxon>
        <taxon>Spermatophyta</taxon>
        <taxon>Magnoliopsida</taxon>
        <taxon>eudicotyledons</taxon>
        <taxon>Gunneridae</taxon>
        <taxon>Pentapetalae</taxon>
        <taxon>rosids</taxon>
        <taxon>fabids</taxon>
        <taxon>Rosales</taxon>
        <taxon>Cannabaceae</taxon>
        <taxon>Parasponia</taxon>
    </lineage>
</organism>
<evidence type="ECO:0000313" key="2">
    <source>
        <dbReference type="Proteomes" id="UP000237105"/>
    </source>
</evidence>
<dbReference type="Proteomes" id="UP000237105">
    <property type="component" value="Unassembled WGS sequence"/>
</dbReference>
<name>A0A2P5BN15_PARAD</name>
<protein>
    <submittedName>
        <fullName evidence="1">Uncharacterized protein</fullName>
    </submittedName>
</protein>
<dbReference type="OrthoDB" id="10271712at2759"/>
<keyword evidence="2" id="KW-1185">Reference proteome</keyword>
<dbReference type="EMBL" id="JXTB01000249">
    <property type="protein sequence ID" value="PON50189.1"/>
    <property type="molecule type" value="Genomic_DNA"/>
</dbReference>
<reference evidence="2" key="1">
    <citation type="submission" date="2016-06" db="EMBL/GenBank/DDBJ databases">
        <title>Parallel loss of symbiosis genes in relatives of nitrogen-fixing non-legume Parasponia.</title>
        <authorList>
            <person name="Van Velzen R."/>
            <person name="Holmer R."/>
            <person name="Bu F."/>
            <person name="Rutten L."/>
            <person name="Van Zeijl A."/>
            <person name="Liu W."/>
            <person name="Santuari L."/>
            <person name="Cao Q."/>
            <person name="Sharma T."/>
            <person name="Shen D."/>
            <person name="Roswanjaya Y."/>
            <person name="Wardhani T."/>
            <person name="Kalhor M.S."/>
            <person name="Jansen J."/>
            <person name="Van den Hoogen J."/>
            <person name="Gungor B."/>
            <person name="Hartog M."/>
            <person name="Hontelez J."/>
            <person name="Verver J."/>
            <person name="Yang W.-C."/>
            <person name="Schijlen E."/>
            <person name="Repin R."/>
            <person name="Schilthuizen M."/>
            <person name="Schranz E."/>
            <person name="Heidstra R."/>
            <person name="Miyata K."/>
            <person name="Fedorova E."/>
            <person name="Kohlen W."/>
            <person name="Bisseling T."/>
            <person name="Smit S."/>
            <person name="Geurts R."/>
        </authorList>
    </citation>
    <scope>NUCLEOTIDE SEQUENCE [LARGE SCALE GENOMIC DNA]</scope>
    <source>
        <strain evidence="2">cv. WU1-14</strain>
    </source>
</reference>